<evidence type="ECO:0000313" key="1">
    <source>
        <dbReference type="EMBL" id="KAL0908498.1"/>
    </source>
</evidence>
<protein>
    <submittedName>
        <fullName evidence="1">Uncharacterized protein</fullName>
    </submittedName>
</protein>
<evidence type="ECO:0000313" key="2">
    <source>
        <dbReference type="Proteomes" id="UP001552299"/>
    </source>
</evidence>
<sequence length="61" mass="6489">MERAPAEADAGDDSVEAGETLAHAAEVVEVGVSSRVAAREEADKEESDGGQGMRFFYLIFN</sequence>
<gene>
    <name evidence="1" type="ORF">M5K25_022995</name>
</gene>
<comment type="caution">
    <text evidence="1">The sequence shown here is derived from an EMBL/GenBank/DDBJ whole genome shotgun (WGS) entry which is preliminary data.</text>
</comment>
<dbReference type="AlphaFoldDB" id="A0ABD0U779"/>
<dbReference type="Proteomes" id="UP001552299">
    <property type="component" value="Unassembled WGS sequence"/>
</dbReference>
<accession>A0ABD0U779</accession>
<dbReference type="EMBL" id="JANQDX010000017">
    <property type="protein sequence ID" value="KAL0908498.1"/>
    <property type="molecule type" value="Genomic_DNA"/>
</dbReference>
<reference evidence="1 2" key="1">
    <citation type="journal article" date="2024" name="Plant Biotechnol. J.">
        <title>Dendrobium thyrsiflorum genome and its molecular insights into genes involved in important horticultural traits.</title>
        <authorList>
            <person name="Chen B."/>
            <person name="Wang J.Y."/>
            <person name="Zheng P.J."/>
            <person name="Li K.L."/>
            <person name="Liang Y.M."/>
            <person name="Chen X.F."/>
            <person name="Zhang C."/>
            <person name="Zhao X."/>
            <person name="He X."/>
            <person name="Zhang G.Q."/>
            <person name="Liu Z.J."/>
            <person name="Xu Q."/>
        </authorList>
    </citation>
    <scope>NUCLEOTIDE SEQUENCE [LARGE SCALE GENOMIC DNA]</scope>
    <source>
        <strain evidence="1">GZMU011</strain>
    </source>
</reference>
<proteinExistence type="predicted"/>
<name>A0ABD0U779_DENTH</name>
<organism evidence="1 2">
    <name type="scientific">Dendrobium thyrsiflorum</name>
    <name type="common">Pinecone-like raceme dendrobium</name>
    <name type="synonym">Orchid</name>
    <dbReference type="NCBI Taxonomy" id="117978"/>
    <lineage>
        <taxon>Eukaryota</taxon>
        <taxon>Viridiplantae</taxon>
        <taxon>Streptophyta</taxon>
        <taxon>Embryophyta</taxon>
        <taxon>Tracheophyta</taxon>
        <taxon>Spermatophyta</taxon>
        <taxon>Magnoliopsida</taxon>
        <taxon>Liliopsida</taxon>
        <taxon>Asparagales</taxon>
        <taxon>Orchidaceae</taxon>
        <taxon>Epidendroideae</taxon>
        <taxon>Malaxideae</taxon>
        <taxon>Dendrobiinae</taxon>
        <taxon>Dendrobium</taxon>
    </lineage>
</organism>
<keyword evidence="2" id="KW-1185">Reference proteome</keyword>